<dbReference type="AlphaFoldDB" id="A0A928VXJ9"/>
<sequence length="234" mass="26257">MSHANISQKRYLIASVLSPAVKFWLRSQVERVERLDVAISGRNQQILKGYIPSISIAAENAVYRGLHLSQIFLKGENIRINLAQVLKGKPLRLLEPIEVNAELELNEADFNASLKANLLQDAIASFFQSRLPQPIDWQTTQVTLDRDRLTFTTTTRAASGTQKSQPVKIQMDLQRMGEGTLQLTNLQMHAPSISKTVSTLESVTWELGSDVRLQELSLHPQKLLCRGCLVVRSE</sequence>
<reference evidence="1" key="1">
    <citation type="submission" date="2020-10" db="EMBL/GenBank/DDBJ databases">
        <authorList>
            <person name="Castelo-Branco R."/>
            <person name="Eusebio N."/>
            <person name="Adriana R."/>
            <person name="Vieira A."/>
            <person name="Brugerolle De Fraissinette N."/>
            <person name="Rezende De Castro R."/>
            <person name="Schneider M.P."/>
            <person name="Vasconcelos V."/>
            <person name="Leao P.N."/>
        </authorList>
    </citation>
    <scope>NUCLEOTIDE SEQUENCE</scope>
    <source>
        <strain evidence="1">LEGE 11467</strain>
    </source>
</reference>
<comment type="caution">
    <text evidence="1">The sequence shown here is derived from an EMBL/GenBank/DDBJ whole genome shotgun (WGS) entry which is preliminary data.</text>
</comment>
<gene>
    <name evidence="1" type="ORF">IQ235_04175</name>
</gene>
<protein>
    <submittedName>
        <fullName evidence="1">DUF2993 domain-containing protein</fullName>
    </submittedName>
</protein>
<dbReference type="Pfam" id="PF11209">
    <property type="entry name" value="LmeA"/>
    <property type="match status" value="1"/>
</dbReference>
<keyword evidence="2" id="KW-1185">Reference proteome</keyword>
<name>A0A928VXJ9_9CYAN</name>
<dbReference type="EMBL" id="JADEXN010000046">
    <property type="protein sequence ID" value="MBE9039988.1"/>
    <property type="molecule type" value="Genomic_DNA"/>
</dbReference>
<proteinExistence type="predicted"/>
<organism evidence="1 2">
    <name type="scientific">Zarconia navalis LEGE 11467</name>
    <dbReference type="NCBI Taxonomy" id="1828826"/>
    <lineage>
        <taxon>Bacteria</taxon>
        <taxon>Bacillati</taxon>
        <taxon>Cyanobacteriota</taxon>
        <taxon>Cyanophyceae</taxon>
        <taxon>Oscillatoriophycideae</taxon>
        <taxon>Oscillatoriales</taxon>
        <taxon>Oscillatoriales incertae sedis</taxon>
        <taxon>Zarconia</taxon>
        <taxon>Zarconia navalis</taxon>
    </lineage>
</organism>
<evidence type="ECO:0000313" key="1">
    <source>
        <dbReference type="EMBL" id="MBE9039988.1"/>
    </source>
</evidence>
<accession>A0A928VXJ9</accession>
<dbReference type="Proteomes" id="UP000621799">
    <property type="component" value="Unassembled WGS sequence"/>
</dbReference>
<evidence type="ECO:0000313" key="2">
    <source>
        <dbReference type="Proteomes" id="UP000621799"/>
    </source>
</evidence>
<dbReference type="InterPro" id="IPR021373">
    <property type="entry name" value="DUF2993"/>
</dbReference>
<dbReference type="RefSeq" id="WP_264320246.1">
    <property type="nucleotide sequence ID" value="NZ_JADEXN010000046.1"/>
</dbReference>